<feature type="chain" id="PRO_5046516904" evidence="1">
    <location>
        <begin position="23"/>
        <end position="212"/>
    </location>
</feature>
<keyword evidence="1" id="KW-0732">Signal</keyword>
<reference evidence="3" key="1">
    <citation type="journal article" date="2019" name="Int. J. Syst. Evol. Microbiol.">
        <title>The Global Catalogue of Microorganisms (GCM) 10K type strain sequencing project: providing services to taxonomists for standard genome sequencing and annotation.</title>
        <authorList>
            <consortium name="The Broad Institute Genomics Platform"/>
            <consortium name="The Broad Institute Genome Sequencing Center for Infectious Disease"/>
            <person name="Wu L."/>
            <person name="Ma J."/>
        </authorList>
    </citation>
    <scope>NUCLEOTIDE SEQUENCE [LARGE SCALE GENOMIC DNA]</scope>
    <source>
        <strain evidence="3">CGMCC 1.10759</strain>
    </source>
</reference>
<proteinExistence type="predicted"/>
<keyword evidence="3" id="KW-1185">Reference proteome</keyword>
<organism evidence="2 3">
    <name type="scientific">Steroidobacter flavus</name>
    <dbReference type="NCBI Taxonomy" id="1842136"/>
    <lineage>
        <taxon>Bacteria</taxon>
        <taxon>Pseudomonadati</taxon>
        <taxon>Pseudomonadota</taxon>
        <taxon>Gammaproteobacteria</taxon>
        <taxon>Steroidobacterales</taxon>
        <taxon>Steroidobacteraceae</taxon>
        <taxon>Steroidobacter</taxon>
    </lineage>
</organism>
<dbReference type="EMBL" id="JBHSDU010000003">
    <property type="protein sequence ID" value="MFC4311253.1"/>
    <property type="molecule type" value="Genomic_DNA"/>
</dbReference>
<name>A0ABV8SWC9_9GAMM</name>
<feature type="signal peptide" evidence="1">
    <location>
        <begin position="1"/>
        <end position="22"/>
    </location>
</feature>
<evidence type="ECO:0000313" key="3">
    <source>
        <dbReference type="Proteomes" id="UP001595904"/>
    </source>
</evidence>
<dbReference type="Proteomes" id="UP001595904">
    <property type="component" value="Unassembled WGS sequence"/>
</dbReference>
<sequence length="212" mass="23142">MTMRQIFAFTAALVFFAVPAVADQARIINIRIDGTPKFDVVYHRAKTNATGAVIGGIIGAGIQAGIEADRDGDKRKALAAHVSEDVWQSGFVKTLSETLLAKGFEPVWVEGKDSPKDAKADVYLVLFPASYGFRMVDSTTELVSAYVEFEASYASKPIAPRKSSKEPFYLTDRKQAAYDELAKETSVLNGEVEAVLSQAARRLANKIVYNVK</sequence>
<accession>A0ABV8SWC9</accession>
<comment type="caution">
    <text evidence="2">The sequence shown here is derived from an EMBL/GenBank/DDBJ whole genome shotgun (WGS) entry which is preliminary data.</text>
</comment>
<evidence type="ECO:0000313" key="2">
    <source>
        <dbReference type="EMBL" id="MFC4311253.1"/>
    </source>
</evidence>
<evidence type="ECO:0000256" key="1">
    <source>
        <dbReference type="SAM" id="SignalP"/>
    </source>
</evidence>
<dbReference type="RefSeq" id="WP_380599425.1">
    <property type="nucleotide sequence ID" value="NZ_JBHSDU010000003.1"/>
</dbReference>
<protein>
    <submittedName>
        <fullName evidence="2">Uncharacterized protein</fullName>
    </submittedName>
</protein>
<gene>
    <name evidence="2" type="ORF">ACFPN2_19295</name>
</gene>